<dbReference type="PROSITE" id="PS00678">
    <property type="entry name" value="WD_REPEATS_1"/>
    <property type="match status" value="1"/>
</dbReference>
<dbReference type="Gene3D" id="2.130.10.10">
    <property type="entry name" value="YVTN repeat-like/Quinoprotein amine dehydrogenase"/>
    <property type="match status" value="1"/>
</dbReference>
<evidence type="ECO:0000259" key="5">
    <source>
        <dbReference type="PROSITE" id="PS50897"/>
    </source>
</evidence>
<feature type="compositionally biased region" description="Polar residues" evidence="4">
    <location>
        <begin position="80"/>
        <end position="91"/>
    </location>
</feature>
<gene>
    <name evidence="6" type="ORF">PPL_06445</name>
</gene>
<dbReference type="PANTHER" id="PTHR22838:SF0">
    <property type="entry name" value="WD REPEAT-CONTAINING PROTEIN 26"/>
    <property type="match status" value="1"/>
</dbReference>
<keyword evidence="1 3" id="KW-0853">WD repeat</keyword>
<reference evidence="6 7" key="1">
    <citation type="journal article" date="2011" name="Genome Res.">
        <title>Phylogeny-wide analysis of social amoeba genomes highlights ancient origins for complex intercellular communication.</title>
        <authorList>
            <person name="Heidel A.J."/>
            <person name="Lawal H.M."/>
            <person name="Felder M."/>
            <person name="Schilde C."/>
            <person name="Helps N.R."/>
            <person name="Tunggal B."/>
            <person name="Rivero F."/>
            <person name="John U."/>
            <person name="Schleicher M."/>
            <person name="Eichinger L."/>
            <person name="Platzer M."/>
            <person name="Noegel A.A."/>
            <person name="Schaap P."/>
            <person name="Gloeckner G."/>
        </authorList>
    </citation>
    <scope>NUCLEOTIDE SEQUENCE [LARGE SCALE GENOMIC DNA]</scope>
    <source>
        <strain evidence="7">ATCC 26659 / Pp 5 / PN500</strain>
    </source>
</reference>
<evidence type="ECO:0000313" key="7">
    <source>
        <dbReference type="Proteomes" id="UP000001396"/>
    </source>
</evidence>
<comment type="caution">
    <text evidence="6">The sequence shown here is derived from an EMBL/GenBank/DDBJ whole genome shotgun (WGS) entry which is preliminary data.</text>
</comment>
<feature type="region of interest" description="Disordered" evidence="4">
    <location>
        <begin position="732"/>
        <end position="754"/>
    </location>
</feature>
<dbReference type="InterPro" id="IPR015943">
    <property type="entry name" value="WD40/YVTN_repeat-like_dom_sf"/>
</dbReference>
<dbReference type="InterPro" id="IPR006595">
    <property type="entry name" value="CTLH_C"/>
</dbReference>
<keyword evidence="7" id="KW-1185">Reference proteome</keyword>
<dbReference type="PROSITE" id="PS50897">
    <property type="entry name" value="CTLH"/>
    <property type="match status" value="1"/>
</dbReference>
<evidence type="ECO:0000313" key="6">
    <source>
        <dbReference type="EMBL" id="EFA80856.1"/>
    </source>
</evidence>
<keyword evidence="2" id="KW-0677">Repeat</keyword>
<sequence>MFFYQFRNNPIIDSASFHLCTAIKTTDSLRLTVSCHILSSSFYYVLAGNENRSIQYLKLREFKIEATELFVREAIITDSQNRSSTLEGQTPSQRRRSRQQLESEEQELQQLQQQEQQQVEEEEEEEEEVLQDIEEQVEVEVEVDQSPIVNNNNNNNSNNNNSRPLKRVRFNMSSDSNNNNTNGTHPLTNGVGTADFLMNPDELITMSDVNGESTAFNKNELIRLLIQSLHYLGYKKSADFLEKDSGVNLQTPEVMQFINSTMEGDWKKVENLLPYLKIKSQNDLDSVKFLIYSQKFLELLEIKKVKEALECLRCEITPISKDPHKLQSLTSLIMCTDTLDLKKRSFWPGAGHLSRTKLLNDIRKFVSSEIMVPENRLEQLIMQAIQYQTTKCLYHNTTKSHYNLFEDHACNRNQMPLECKYTLAGKHRDEVWYLKFSNNGKKLASCSKDSQILIWDMSTLYEAVPQEPRVLATLSGHNKDVSYLSWSPDDRYLISASSDNSVKLWSVDEAVCLKTYSKHTDAVTCCAWHPDGKRFVSGGNDKNLYLWNIATPETTHQVSVPIRSWACARVNDMAIHRDGKQLIVICQEKKIRIFDIDAERPEISIAETEAIMSMALSQDSRYIIVNTSNQEIHLWDLEKRIIVQKYRGQRQGRFVIRSCFGGVDEGFILSGSEDSKIYIWRRQNGALLECLSGHTKTVNCVAWSPTDPYLFCSASDDETIRVWTRKELELSNSSNNDSVSNNNNNNNNNSASGNTCQLIF</sequence>
<dbReference type="GeneID" id="31361927"/>
<evidence type="ECO:0000256" key="2">
    <source>
        <dbReference type="ARBA" id="ARBA00022737"/>
    </source>
</evidence>
<accession>D3BD64</accession>
<feature type="repeat" description="WD" evidence="3">
    <location>
        <begin position="604"/>
        <end position="645"/>
    </location>
</feature>
<dbReference type="InterPro" id="IPR001680">
    <property type="entry name" value="WD40_rpt"/>
</dbReference>
<dbReference type="PROSITE" id="PS50294">
    <property type="entry name" value="WD_REPEATS_REGION"/>
    <property type="match status" value="4"/>
</dbReference>
<evidence type="ECO:0000256" key="3">
    <source>
        <dbReference type="PROSITE-ProRule" id="PRU00221"/>
    </source>
</evidence>
<feature type="repeat" description="WD" evidence="3">
    <location>
        <begin position="424"/>
        <end position="459"/>
    </location>
</feature>
<dbReference type="OMA" id="GHISGCV"/>
<dbReference type="SUPFAM" id="SSF50978">
    <property type="entry name" value="WD40 repeat-like"/>
    <property type="match status" value="1"/>
</dbReference>
<feature type="compositionally biased region" description="Acidic residues" evidence="4">
    <location>
        <begin position="118"/>
        <end position="131"/>
    </location>
</feature>
<dbReference type="InterPro" id="IPR051350">
    <property type="entry name" value="WD_repeat-ST_regulator"/>
</dbReference>
<dbReference type="SMART" id="SM00320">
    <property type="entry name" value="WD40"/>
    <property type="match status" value="7"/>
</dbReference>
<feature type="region of interest" description="Disordered" evidence="4">
    <location>
        <begin position="145"/>
        <end position="165"/>
    </location>
</feature>
<dbReference type="Proteomes" id="UP000001396">
    <property type="component" value="Unassembled WGS sequence"/>
</dbReference>
<organism evidence="6 7">
    <name type="scientific">Heterostelium pallidum (strain ATCC 26659 / Pp 5 / PN500)</name>
    <name type="common">Cellular slime mold</name>
    <name type="synonym">Polysphondylium pallidum</name>
    <dbReference type="NCBI Taxonomy" id="670386"/>
    <lineage>
        <taxon>Eukaryota</taxon>
        <taxon>Amoebozoa</taxon>
        <taxon>Evosea</taxon>
        <taxon>Eumycetozoa</taxon>
        <taxon>Dictyostelia</taxon>
        <taxon>Acytosteliales</taxon>
        <taxon>Acytosteliaceae</taxon>
        <taxon>Heterostelium</taxon>
    </lineage>
</organism>
<dbReference type="FunCoup" id="D3BD64">
    <property type="interactions" value="361"/>
</dbReference>
<evidence type="ECO:0000256" key="1">
    <source>
        <dbReference type="ARBA" id="ARBA00022574"/>
    </source>
</evidence>
<dbReference type="InterPro" id="IPR020472">
    <property type="entry name" value="WD40_PAC1"/>
</dbReference>
<feature type="repeat" description="WD" evidence="3">
    <location>
        <begin position="474"/>
        <end position="515"/>
    </location>
</feature>
<dbReference type="Pfam" id="PF00400">
    <property type="entry name" value="WD40"/>
    <property type="match status" value="4"/>
</dbReference>
<dbReference type="GO" id="GO:0034657">
    <property type="term" value="C:GID complex"/>
    <property type="evidence" value="ECO:0007669"/>
    <property type="project" value="TreeGrafter"/>
</dbReference>
<evidence type="ECO:0000256" key="4">
    <source>
        <dbReference type="SAM" id="MobiDB-lite"/>
    </source>
</evidence>
<dbReference type="STRING" id="670386.D3BD64"/>
<dbReference type="Pfam" id="PF23627">
    <property type="entry name" value="LisH_WDR26"/>
    <property type="match status" value="1"/>
</dbReference>
<protein>
    <recommendedName>
        <fullName evidence="5">CTLH domain-containing protein</fullName>
    </recommendedName>
</protein>
<dbReference type="PRINTS" id="PR00320">
    <property type="entry name" value="GPROTEINBRPT"/>
</dbReference>
<feature type="region of interest" description="Disordered" evidence="4">
    <location>
        <begin position="80"/>
        <end position="131"/>
    </location>
</feature>
<feature type="domain" description="CTLH" evidence="5">
    <location>
        <begin position="250"/>
        <end position="307"/>
    </location>
</feature>
<dbReference type="RefSeq" id="XP_020432975.1">
    <property type="nucleotide sequence ID" value="XM_020577301.1"/>
</dbReference>
<feature type="repeat" description="WD" evidence="3">
    <location>
        <begin position="691"/>
        <end position="733"/>
    </location>
</feature>
<feature type="repeat" description="WD" evidence="3">
    <location>
        <begin position="516"/>
        <end position="557"/>
    </location>
</feature>
<feature type="compositionally biased region" description="Low complexity" evidence="4">
    <location>
        <begin position="145"/>
        <end position="162"/>
    </location>
</feature>
<dbReference type="InterPro" id="IPR019775">
    <property type="entry name" value="WD40_repeat_CS"/>
</dbReference>
<name>D3BD64_HETP5</name>
<dbReference type="CDD" id="cd00200">
    <property type="entry name" value="WD40"/>
    <property type="match status" value="1"/>
</dbReference>
<dbReference type="PROSITE" id="PS50082">
    <property type="entry name" value="WD_REPEATS_2"/>
    <property type="match status" value="5"/>
</dbReference>
<dbReference type="InParanoid" id="D3BD64"/>
<dbReference type="GO" id="GO:0043161">
    <property type="term" value="P:proteasome-mediated ubiquitin-dependent protein catabolic process"/>
    <property type="evidence" value="ECO:0007669"/>
    <property type="project" value="TreeGrafter"/>
</dbReference>
<proteinExistence type="predicted"/>
<dbReference type="EMBL" id="ADBJ01000028">
    <property type="protein sequence ID" value="EFA80856.1"/>
    <property type="molecule type" value="Genomic_DNA"/>
</dbReference>
<dbReference type="AlphaFoldDB" id="D3BD64"/>
<feature type="compositionally biased region" description="Low complexity" evidence="4">
    <location>
        <begin position="108"/>
        <end position="117"/>
    </location>
</feature>
<dbReference type="PANTHER" id="PTHR22838">
    <property type="entry name" value="WD REPEAT PROTEIN 26-RELATED"/>
    <property type="match status" value="1"/>
</dbReference>
<dbReference type="InterPro" id="IPR036322">
    <property type="entry name" value="WD40_repeat_dom_sf"/>
</dbReference>